<evidence type="ECO:0000313" key="2">
    <source>
        <dbReference type="Proteomes" id="UP001060085"/>
    </source>
</evidence>
<keyword evidence="2" id="KW-1185">Reference proteome</keyword>
<accession>A0ACC0BVZ7</accession>
<dbReference type="Proteomes" id="UP001060085">
    <property type="component" value="Linkage Group LG02"/>
</dbReference>
<reference evidence="2" key="1">
    <citation type="journal article" date="2023" name="Nat. Plants">
        <title>Single-cell RNA sequencing provides a high-resolution roadmap for understanding the multicellular compartmentation of specialized metabolism.</title>
        <authorList>
            <person name="Sun S."/>
            <person name="Shen X."/>
            <person name="Li Y."/>
            <person name="Li Y."/>
            <person name="Wang S."/>
            <person name="Li R."/>
            <person name="Zhang H."/>
            <person name="Shen G."/>
            <person name="Guo B."/>
            <person name="Wei J."/>
            <person name="Xu J."/>
            <person name="St-Pierre B."/>
            <person name="Chen S."/>
            <person name="Sun C."/>
        </authorList>
    </citation>
    <scope>NUCLEOTIDE SEQUENCE [LARGE SCALE GENOMIC DNA]</scope>
</reference>
<proteinExistence type="predicted"/>
<dbReference type="EMBL" id="CM044702">
    <property type="protein sequence ID" value="KAI5676772.1"/>
    <property type="molecule type" value="Genomic_DNA"/>
</dbReference>
<organism evidence="1 2">
    <name type="scientific">Catharanthus roseus</name>
    <name type="common">Madagascar periwinkle</name>
    <name type="synonym">Vinca rosea</name>
    <dbReference type="NCBI Taxonomy" id="4058"/>
    <lineage>
        <taxon>Eukaryota</taxon>
        <taxon>Viridiplantae</taxon>
        <taxon>Streptophyta</taxon>
        <taxon>Embryophyta</taxon>
        <taxon>Tracheophyta</taxon>
        <taxon>Spermatophyta</taxon>
        <taxon>Magnoliopsida</taxon>
        <taxon>eudicotyledons</taxon>
        <taxon>Gunneridae</taxon>
        <taxon>Pentapetalae</taxon>
        <taxon>asterids</taxon>
        <taxon>lamiids</taxon>
        <taxon>Gentianales</taxon>
        <taxon>Apocynaceae</taxon>
        <taxon>Rauvolfioideae</taxon>
        <taxon>Vinceae</taxon>
        <taxon>Catharanthinae</taxon>
        <taxon>Catharanthus</taxon>
    </lineage>
</organism>
<sequence length="462" mass="50001">MGRDVAGLRIDKKPNNVVKSNGINQAKVHVAPKLTVERIETNGSEADGHDAKTAAFEDGHEKQDVLAVKSTNYEPGLSDAKAQKVETLKSSEKKLTSPIKHASGSTATETLQTSPRVPTTPNLSPEKQNSGVNVVNGTESVTVTLKSNDFDSPITARISQPMSPLLSRRTGQQDEEDNLSLASSAATSIRTIRSRVTVPVAPSFVCSERAERRKEYYTKLDEKHKALEKEKLEYAARTKEEEAAAIKQLRKSMVVKANPVPSFYREGPPPKVELKKLPVTRAKSPNLTRRKSCSDATKSTQEDKGVCDRAKRHSVGVYKEGSSAPSTPKSKDMTGRRSSIAGVSKEGSSTPTATKSKSTLSRRHSSEASKTKERPKQVKQTSNASRAKDQTVAGADISVVEEVTKIPTMVEHIADISVVEVTNEFPDALTDQMSTDISISEDAKKPSPAVAEQKSADIAVET</sequence>
<name>A0ACC0BVZ7_CATRO</name>
<protein>
    <submittedName>
        <fullName evidence="1">Uncharacterized protein</fullName>
    </submittedName>
</protein>
<gene>
    <name evidence="1" type="ORF">M9H77_07722</name>
</gene>
<evidence type="ECO:0000313" key="1">
    <source>
        <dbReference type="EMBL" id="KAI5676772.1"/>
    </source>
</evidence>
<comment type="caution">
    <text evidence="1">The sequence shown here is derived from an EMBL/GenBank/DDBJ whole genome shotgun (WGS) entry which is preliminary data.</text>
</comment>